<evidence type="ECO:0000256" key="6">
    <source>
        <dbReference type="ARBA" id="ARBA00023136"/>
    </source>
</evidence>
<dbReference type="eggNOG" id="KOG3927">
    <property type="taxonomic scope" value="Eukaryota"/>
</dbReference>
<dbReference type="GO" id="GO:0006883">
    <property type="term" value="P:intracellular sodium ion homeostasis"/>
    <property type="evidence" value="ECO:0007669"/>
    <property type="project" value="TreeGrafter"/>
</dbReference>
<accession>B4JZ14</accession>
<evidence type="ECO:0000256" key="4">
    <source>
        <dbReference type="ARBA" id="ARBA00022968"/>
    </source>
</evidence>
<dbReference type="PANTHER" id="PTHR11523:SF28">
    <property type="entry name" value="NA_K-ATPASE BETA SUBUNIT ISOFORM 4-RELATED"/>
    <property type="match status" value="1"/>
</dbReference>
<keyword evidence="6 7" id="KW-0472">Membrane</keyword>
<comment type="similarity">
    <text evidence="2">Belongs to the X(+)/potassium ATPases subunit beta family.</text>
</comment>
<dbReference type="AlphaFoldDB" id="B4JZ14"/>
<keyword evidence="3 7" id="KW-0812">Transmembrane</keyword>
<feature type="transmembrane region" description="Helical" evidence="7">
    <location>
        <begin position="56"/>
        <end position="79"/>
    </location>
</feature>
<dbReference type="GO" id="GO:0030007">
    <property type="term" value="P:intracellular potassium ion homeostasis"/>
    <property type="evidence" value="ECO:0007669"/>
    <property type="project" value="TreeGrafter"/>
</dbReference>
<evidence type="ECO:0000256" key="3">
    <source>
        <dbReference type="ARBA" id="ARBA00022692"/>
    </source>
</evidence>
<evidence type="ECO:0000313" key="8">
    <source>
        <dbReference type="EMBL" id="EDV98629.1"/>
    </source>
</evidence>
<sequence length="277" mass="31897">MPQDFVVAAGEYNVRKQFRNEGQTRKAKDMPWSKKILDLDRNQFFGRTLWGWTRIVLFYLFLYCIITVIMCLWVTVFYFSTYDPITPVCRKKQPGVSVVPACVNRIISFHANLQKDVYPLADQIDEFLFKLDPDAEAQFADCNRDKVWGYEARIPCVFIKINKVIGYKPETYEDVDELPSDSPGSLTTILENYSGSGRIWMTCDITNGKSTEIKYFPGPYFDTTNGLDGISRVIAMQLRDLPQKQDVSFICTTWAKNIEIDTKYNGVGNVKFSIHMS</sequence>
<keyword evidence="5 7" id="KW-1133">Transmembrane helix</keyword>
<comment type="subcellular location">
    <subcellularLocation>
        <location evidence="1">Membrane</location>
        <topology evidence="1">Single-pass type II membrane protein</topology>
    </subcellularLocation>
</comment>
<dbReference type="InParanoid" id="B4JZ14"/>
<evidence type="ECO:0000256" key="1">
    <source>
        <dbReference type="ARBA" id="ARBA00004606"/>
    </source>
</evidence>
<name>B4JZ14_DROGR</name>
<dbReference type="PhylomeDB" id="B4JZ14"/>
<proteinExistence type="inferred from homology"/>
<dbReference type="STRING" id="7222.B4JZ14"/>
<dbReference type="OMA" id="VVAIQMN"/>
<dbReference type="GO" id="GO:0036376">
    <property type="term" value="P:sodium ion export across plasma membrane"/>
    <property type="evidence" value="ECO:0007669"/>
    <property type="project" value="TreeGrafter"/>
</dbReference>
<reference evidence="8 9" key="1">
    <citation type="journal article" date="2007" name="Nature">
        <title>Evolution of genes and genomes on the Drosophila phylogeny.</title>
        <authorList>
            <consortium name="Drosophila 12 Genomes Consortium"/>
            <person name="Clark A.G."/>
            <person name="Eisen M.B."/>
            <person name="Smith D.R."/>
            <person name="Bergman C.M."/>
            <person name="Oliver B."/>
            <person name="Markow T.A."/>
            <person name="Kaufman T.C."/>
            <person name="Kellis M."/>
            <person name="Gelbart W."/>
            <person name="Iyer V.N."/>
            <person name="Pollard D.A."/>
            <person name="Sackton T.B."/>
            <person name="Larracuente A.M."/>
            <person name="Singh N.D."/>
            <person name="Abad J.P."/>
            <person name="Abt D.N."/>
            <person name="Adryan B."/>
            <person name="Aguade M."/>
            <person name="Akashi H."/>
            <person name="Anderson W.W."/>
            <person name="Aquadro C.F."/>
            <person name="Ardell D.H."/>
            <person name="Arguello R."/>
            <person name="Artieri C.G."/>
            <person name="Barbash D.A."/>
            <person name="Barker D."/>
            <person name="Barsanti P."/>
            <person name="Batterham P."/>
            <person name="Batzoglou S."/>
            <person name="Begun D."/>
            <person name="Bhutkar A."/>
            <person name="Blanco E."/>
            <person name="Bosak S.A."/>
            <person name="Bradley R.K."/>
            <person name="Brand A.D."/>
            <person name="Brent M.R."/>
            <person name="Brooks A.N."/>
            <person name="Brown R.H."/>
            <person name="Butlin R.K."/>
            <person name="Caggese C."/>
            <person name="Calvi B.R."/>
            <person name="Bernardo de Carvalho A."/>
            <person name="Caspi A."/>
            <person name="Castrezana S."/>
            <person name="Celniker S.E."/>
            <person name="Chang J.L."/>
            <person name="Chapple C."/>
            <person name="Chatterji S."/>
            <person name="Chinwalla A."/>
            <person name="Civetta A."/>
            <person name="Clifton S.W."/>
            <person name="Comeron J.M."/>
            <person name="Costello J.C."/>
            <person name="Coyne J.A."/>
            <person name="Daub J."/>
            <person name="David R.G."/>
            <person name="Delcher A.L."/>
            <person name="Delehaunty K."/>
            <person name="Do C.B."/>
            <person name="Ebling H."/>
            <person name="Edwards K."/>
            <person name="Eickbush T."/>
            <person name="Evans J.D."/>
            <person name="Filipski A."/>
            <person name="Findeiss S."/>
            <person name="Freyhult E."/>
            <person name="Fulton L."/>
            <person name="Fulton R."/>
            <person name="Garcia A.C."/>
            <person name="Gardiner A."/>
            <person name="Garfield D.A."/>
            <person name="Garvin B.E."/>
            <person name="Gibson G."/>
            <person name="Gilbert D."/>
            <person name="Gnerre S."/>
            <person name="Godfrey J."/>
            <person name="Good R."/>
            <person name="Gotea V."/>
            <person name="Gravely B."/>
            <person name="Greenberg A.J."/>
            <person name="Griffiths-Jones S."/>
            <person name="Gross S."/>
            <person name="Guigo R."/>
            <person name="Gustafson E.A."/>
            <person name="Haerty W."/>
            <person name="Hahn M.W."/>
            <person name="Halligan D.L."/>
            <person name="Halpern A.L."/>
            <person name="Halter G.M."/>
            <person name="Han M.V."/>
            <person name="Heger A."/>
            <person name="Hillier L."/>
            <person name="Hinrichs A.S."/>
            <person name="Holmes I."/>
            <person name="Hoskins R.A."/>
            <person name="Hubisz M.J."/>
            <person name="Hultmark D."/>
            <person name="Huntley M.A."/>
            <person name="Jaffe D.B."/>
            <person name="Jagadeeshan S."/>
            <person name="Jeck W.R."/>
            <person name="Johnson J."/>
            <person name="Jones C.D."/>
            <person name="Jordan W.C."/>
            <person name="Karpen G.H."/>
            <person name="Kataoka E."/>
            <person name="Keightley P.D."/>
            <person name="Kheradpour P."/>
            <person name="Kirkness E.F."/>
            <person name="Koerich L.B."/>
            <person name="Kristiansen K."/>
            <person name="Kudrna D."/>
            <person name="Kulathinal R.J."/>
            <person name="Kumar S."/>
            <person name="Kwok R."/>
            <person name="Lander E."/>
            <person name="Langley C.H."/>
            <person name="Lapoint R."/>
            <person name="Lazzaro B.P."/>
            <person name="Lee S.J."/>
            <person name="Levesque L."/>
            <person name="Li R."/>
            <person name="Lin C.F."/>
            <person name="Lin M.F."/>
            <person name="Lindblad-Toh K."/>
            <person name="Llopart A."/>
            <person name="Long M."/>
            <person name="Low L."/>
            <person name="Lozovsky E."/>
            <person name="Lu J."/>
            <person name="Luo M."/>
            <person name="Machado C.A."/>
            <person name="Makalowski W."/>
            <person name="Marzo M."/>
            <person name="Matsuda M."/>
            <person name="Matzkin L."/>
            <person name="McAllister B."/>
            <person name="McBride C.S."/>
            <person name="McKernan B."/>
            <person name="McKernan K."/>
            <person name="Mendez-Lago M."/>
            <person name="Minx P."/>
            <person name="Mollenhauer M.U."/>
            <person name="Montooth K."/>
            <person name="Mount S.M."/>
            <person name="Mu X."/>
            <person name="Myers E."/>
            <person name="Negre B."/>
            <person name="Newfeld S."/>
            <person name="Nielsen R."/>
            <person name="Noor M.A."/>
            <person name="O'Grady P."/>
            <person name="Pachter L."/>
            <person name="Papaceit M."/>
            <person name="Parisi M.J."/>
            <person name="Parisi M."/>
            <person name="Parts L."/>
            <person name="Pedersen J.S."/>
            <person name="Pesole G."/>
            <person name="Phillippy A.M."/>
            <person name="Ponting C.P."/>
            <person name="Pop M."/>
            <person name="Porcelli D."/>
            <person name="Powell J.R."/>
            <person name="Prohaska S."/>
            <person name="Pruitt K."/>
            <person name="Puig M."/>
            <person name="Quesneville H."/>
            <person name="Ram K.R."/>
            <person name="Rand D."/>
            <person name="Rasmussen M.D."/>
            <person name="Reed L.K."/>
            <person name="Reenan R."/>
            <person name="Reily A."/>
            <person name="Remington K.A."/>
            <person name="Rieger T.T."/>
            <person name="Ritchie M.G."/>
            <person name="Robin C."/>
            <person name="Rogers Y.H."/>
            <person name="Rohde C."/>
            <person name="Rozas J."/>
            <person name="Rubenfield M.J."/>
            <person name="Ruiz A."/>
            <person name="Russo S."/>
            <person name="Salzberg S.L."/>
            <person name="Sanchez-Gracia A."/>
            <person name="Saranga D.J."/>
            <person name="Sato H."/>
            <person name="Schaeffer S.W."/>
            <person name="Schatz M.C."/>
            <person name="Schlenke T."/>
            <person name="Schwartz R."/>
            <person name="Segarra C."/>
            <person name="Singh R.S."/>
            <person name="Sirot L."/>
            <person name="Sirota M."/>
            <person name="Sisneros N.B."/>
            <person name="Smith C.D."/>
            <person name="Smith T.F."/>
            <person name="Spieth J."/>
            <person name="Stage D.E."/>
            <person name="Stark A."/>
            <person name="Stephan W."/>
            <person name="Strausberg R.L."/>
            <person name="Strempel S."/>
            <person name="Sturgill D."/>
            <person name="Sutton G."/>
            <person name="Sutton G.G."/>
            <person name="Tao W."/>
            <person name="Teichmann S."/>
            <person name="Tobari Y.N."/>
            <person name="Tomimura Y."/>
            <person name="Tsolas J.M."/>
            <person name="Valente V.L."/>
            <person name="Venter E."/>
            <person name="Venter J.C."/>
            <person name="Vicario S."/>
            <person name="Vieira F.G."/>
            <person name="Vilella A.J."/>
            <person name="Villasante A."/>
            <person name="Walenz B."/>
            <person name="Wang J."/>
            <person name="Wasserman M."/>
            <person name="Watts T."/>
            <person name="Wilson D."/>
            <person name="Wilson R.K."/>
            <person name="Wing R.A."/>
            <person name="Wolfner M.F."/>
            <person name="Wong A."/>
            <person name="Wong G.K."/>
            <person name="Wu C.I."/>
            <person name="Wu G."/>
            <person name="Yamamoto D."/>
            <person name="Yang H.P."/>
            <person name="Yang S.P."/>
            <person name="Yorke J.A."/>
            <person name="Yoshida K."/>
            <person name="Zdobnov E."/>
            <person name="Zhang P."/>
            <person name="Zhang Y."/>
            <person name="Zimin A.V."/>
            <person name="Baldwin J."/>
            <person name="Abdouelleil A."/>
            <person name="Abdulkadir J."/>
            <person name="Abebe A."/>
            <person name="Abera B."/>
            <person name="Abreu J."/>
            <person name="Acer S.C."/>
            <person name="Aftuck L."/>
            <person name="Alexander A."/>
            <person name="An P."/>
            <person name="Anderson E."/>
            <person name="Anderson S."/>
            <person name="Arachi H."/>
            <person name="Azer M."/>
            <person name="Bachantsang P."/>
            <person name="Barry A."/>
            <person name="Bayul T."/>
            <person name="Berlin A."/>
            <person name="Bessette D."/>
            <person name="Bloom T."/>
            <person name="Blye J."/>
            <person name="Boguslavskiy L."/>
            <person name="Bonnet C."/>
            <person name="Boukhgalter B."/>
            <person name="Bourzgui I."/>
            <person name="Brown A."/>
            <person name="Cahill P."/>
            <person name="Channer S."/>
            <person name="Cheshatsang Y."/>
            <person name="Chuda L."/>
            <person name="Citroen M."/>
            <person name="Collymore A."/>
            <person name="Cooke P."/>
            <person name="Costello M."/>
            <person name="D'Aco K."/>
            <person name="Daza R."/>
            <person name="De Haan G."/>
            <person name="DeGray S."/>
            <person name="DeMaso C."/>
            <person name="Dhargay N."/>
            <person name="Dooley K."/>
            <person name="Dooley E."/>
            <person name="Doricent M."/>
            <person name="Dorje P."/>
            <person name="Dorjee K."/>
            <person name="Dupes A."/>
            <person name="Elong R."/>
            <person name="Falk J."/>
            <person name="Farina A."/>
            <person name="Faro S."/>
            <person name="Ferguson D."/>
            <person name="Fisher S."/>
            <person name="Foley C.D."/>
            <person name="Franke A."/>
            <person name="Friedrich D."/>
            <person name="Gadbois L."/>
            <person name="Gearin G."/>
            <person name="Gearin C.R."/>
            <person name="Giannoukos G."/>
            <person name="Goode T."/>
            <person name="Graham J."/>
            <person name="Grandbois E."/>
            <person name="Grewal S."/>
            <person name="Gyaltsen K."/>
            <person name="Hafez N."/>
            <person name="Hagos B."/>
            <person name="Hall J."/>
            <person name="Henson C."/>
            <person name="Hollinger A."/>
            <person name="Honan T."/>
            <person name="Huard M.D."/>
            <person name="Hughes L."/>
            <person name="Hurhula B."/>
            <person name="Husby M.E."/>
            <person name="Kamat A."/>
            <person name="Kanga B."/>
            <person name="Kashin S."/>
            <person name="Khazanovich D."/>
            <person name="Kisner P."/>
            <person name="Lance K."/>
            <person name="Lara M."/>
            <person name="Lee W."/>
            <person name="Lennon N."/>
            <person name="Letendre F."/>
            <person name="LeVine R."/>
            <person name="Lipovsky A."/>
            <person name="Liu X."/>
            <person name="Liu J."/>
            <person name="Liu S."/>
            <person name="Lokyitsang T."/>
            <person name="Lokyitsang Y."/>
            <person name="Lubonja R."/>
            <person name="Lui A."/>
            <person name="MacDonald P."/>
            <person name="Magnisalis V."/>
            <person name="Maru K."/>
            <person name="Matthews C."/>
            <person name="McCusker W."/>
            <person name="McDonough S."/>
            <person name="Mehta T."/>
            <person name="Meldrim J."/>
            <person name="Meneus L."/>
            <person name="Mihai O."/>
            <person name="Mihalev A."/>
            <person name="Mihova T."/>
            <person name="Mittelman R."/>
            <person name="Mlenga V."/>
            <person name="Montmayeur A."/>
            <person name="Mulrain L."/>
            <person name="Navidi A."/>
            <person name="Naylor J."/>
            <person name="Negash T."/>
            <person name="Nguyen T."/>
            <person name="Nguyen N."/>
            <person name="Nicol R."/>
            <person name="Norbu C."/>
            <person name="Norbu N."/>
            <person name="Novod N."/>
            <person name="O'Neill B."/>
            <person name="Osman S."/>
            <person name="Markiewicz E."/>
            <person name="Oyono O.L."/>
            <person name="Patti C."/>
            <person name="Phunkhang P."/>
            <person name="Pierre F."/>
            <person name="Priest M."/>
            <person name="Raghuraman S."/>
            <person name="Rege F."/>
            <person name="Reyes R."/>
            <person name="Rise C."/>
            <person name="Rogov P."/>
            <person name="Ross K."/>
            <person name="Ryan E."/>
            <person name="Settipalli S."/>
            <person name="Shea T."/>
            <person name="Sherpa N."/>
            <person name="Shi L."/>
            <person name="Shih D."/>
            <person name="Sparrow T."/>
            <person name="Spaulding J."/>
            <person name="Stalker J."/>
            <person name="Stange-Thomann N."/>
            <person name="Stavropoulos S."/>
            <person name="Stone C."/>
            <person name="Strader C."/>
            <person name="Tesfaye S."/>
            <person name="Thomson T."/>
            <person name="Thoulutsang Y."/>
            <person name="Thoulutsang D."/>
            <person name="Topham K."/>
            <person name="Topping I."/>
            <person name="Tsamla T."/>
            <person name="Vassiliev H."/>
            <person name="Vo A."/>
            <person name="Wangchuk T."/>
            <person name="Wangdi T."/>
            <person name="Weiand M."/>
            <person name="Wilkinson J."/>
            <person name="Wilson A."/>
            <person name="Yadav S."/>
            <person name="Young G."/>
            <person name="Yu Q."/>
            <person name="Zembek L."/>
            <person name="Zhong D."/>
            <person name="Zimmer A."/>
            <person name="Zwirko Z."/>
            <person name="Jaffe D.B."/>
            <person name="Alvarez P."/>
            <person name="Brockman W."/>
            <person name="Butler J."/>
            <person name="Chin C."/>
            <person name="Gnerre S."/>
            <person name="Grabherr M."/>
            <person name="Kleber M."/>
            <person name="Mauceli E."/>
            <person name="MacCallum I."/>
        </authorList>
    </citation>
    <scope>NUCLEOTIDE SEQUENCE [LARGE SCALE GENOMIC DNA]</scope>
    <source>
        <strain evidence="9">Tucson 15287-2541.00</strain>
    </source>
</reference>
<dbReference type="Proteomes" id="UP000001070">
    <property type="component" value="Unassembled WGS sequence"/>
</dbReference>
<keyword evidence="4" id="KW-0735">Signal-anchor</keyword>
<protein>
    <submittedName>
        <fullName evidence="8">GH22397</fullName>
    </submittedName>
</protein>
<dbReference type="OrthoDB" id="5912413at2759"/>
<evidence type="ECO:0000256" key="5">
    <source>
        <dbReference type="ARBA" id="ARBA00022989"/>
    </source>
</evidence>
<keyword evidence="9" id="KW-1185">Reference proteome</keyword>
<dbReference type="InterPro" id="IPR000402">
    <property type="entry name" value="Na/K_ATPase_sub_beta"/>
</dbReference>
<dbReference type="PANTHER" id="PTHR11523">
    <property type="entry name" value="SODIUM/POTASSIUM-DEPENDENT ATPASE BETA SUBUNIT"/>
    <property type="match status" value="1"/>
</dbReference>
<dbReference type="Pfam" id="PF00287">
    <property type="entry name" value="Na_K-ATPase"/>
    <property type="match status" value="1"/>
</dbReference>
<organism evidence="9">
    <name type="scientific">Drosophila grimshawi</name>
    <name type="common">Hawaiian fruit fly</name>
    <name type="synonym">Idiomyia grimshawi</name>
    <dbReference type="NCBI Taxonomy" id="7222"/>
    <lineage>
        <taxon>Eukaryota</taxon>
        <taxon>Metazoa</taxon>
        <taxon>Ecdysozoa</taxon>
        <taxon>Arthropoda</taxon>
        <taxon>Hexapoda</taxon>
        <taxon>Insecta</taxon>
        <taxon>Pterygota</taxon>
        <taxon>Neoptera</taxon>
        <taxon>Endopterygota</taxon>
        <taxon>Diptera</taxon>
        <taxon>Brachycera</taxon>
        <taxon>Muscomorpha</taxon>
        <taxon>Ephydroidea</taxon>
        <taxon>Drosophilidae</taxon>
        <taxon>Drosophila</taxon>
        <taxon>Hawaiian Drosophila</taxon>
    </lineage>
</organism>
<gene>
    <name evidence="8" type="primary">Dgri\GH22397</name>
    <name evidence="8" type="ORF">Dgri_GH22397</name>
</gene>
<evidence type="ECO:0000256" key="2">
    <source>
        <dbReference type="ARBA" id="ARBA00005876"/>
    </source>
</evidence>
<dbReference type="GO" id="GO:1990573">
    <property type="term" value="P:potassium ion import across plasma membrane"/>
    <property type="evidence" value="ECO:0007669"/>
    <property type="project" value="TreeGrafter"/>
</dbReference>
<evidence type="ECO:0000313" key="9">
    <source>
        <dbReference type="Proteomes" id="UP000001070"/>
    </source>
</evidence>
<evidence type="ECO:0000256" key="7">
    <source>
        <dbReference type="SAM" id="Phobius"/>
    </source>
</evidence>
<dbReference type="HOGENOM" id="CLU_062099_0_0_1"/>
<dbReference type="GO" id="GO:0005890">
    <property type="term" value="C:sodium:potassium-exchanging ATPase complex"/>
    <property type="evidence" value="ECO:0007669"/>
    <property type="project" value="InterPro"/>
</dbReference>
<dbReference type="EMBL" id="CH916378">
    <property type="protein sequence ID" value="EDV98629.1"/>
    <property type="molecule type" value="Genomic_DNA"/>
</dbReference>
<dbReference type="GO" id="GO:0001671">
    <property type="term" value="F:ATPase activator activity"/>
    <property type="evidence" value="ECO:0007669"/>
    <property type="project" value="TreeGrafter"/>
</dbReference>
<dbReference type="Gene3D" id="2.60.40.1660">
    <property type="entry name" value="Na, k-atpase alpha subunit"/>
    <property type="match status" value="1"/>
</dbReference>
<dbReference type="InterPro" id="IPR038702">
    <property type="entry name" value="Na/K_ATPase_sub_beta_sf"/>
</dbReference>